<name>K9YXW4_DACS8</name>
<dbReference type="EMBL" id="CP003944">
    <property type="protein sequence ID" value="AFZ51165.1"/>
    <property type="molecule type" value="Genomic_DNA"/>
</dbReference>
<dbReference type="PROSITE" id="PS51123">
    <property type="entry name" value="OMPA_2"/>
    <property type="match status" value="1"/>
</dbReference>
<dbReference type="InterPro" id="IPR050330">
    <property type="entry name" value="Bact_OuterMem_StrucFunc"/>
</dbReference>
<evidence type="ECO:0000313" key="5">
    <source>
        <dbReference type="Proteomes" id="UP000010482"/>
    </source>
</evidence>
<keyword evidence="5" id="KW-1185">Reference proteome</keyword>
<dbReference type="AlphaFoldDB" id="K9YXW4"/>
<feature type="domain" description="OmpA-like" evidence="3">
    <location>
        <begin position="89"/>
        <end position="218"/>
    </location>
</feature>
<evidence type="ECO:0000256" key="2">
    <source>
        <dbReference type="SAM" id="Phobius"/>
    </source>
</evidence>
<dbReference type="RefSeq" id="WP_015230155.1">
    <property type="nucleotide sequence ID" value="NC_019780.1"/>
</dbReference>
<dbReference type="STRING" id="13035.Dacsa_2578"/>
<dbReference type="PANTHER" id="PTHR30329:SF21">
    <property type="entry name" value="LIPOPROTEIN YIAD-RELATED"/>
    <property type="match status" value="1"/>
</dbReference>
<dbReference type="PANTHER" id="PTHR30329">
    <property type="entry name" value="STATOR ELEMENT OF FLAGELLAR MOTOR COMPLEX"/>
    <property type="match status" value="1"/>
</dbReference>
<dbReference type="Proteomes" id="UP000010482">
    <property type="component" value="Chromosome"/>
</dbReference>
<keyword evidence="1 2" id="KW-0472">Membrane</keyword>
<dbReference type="eggNOG" id="COG2885">
    <property type="taxonomic scope" value="Bacteria"/>
</dbReference>
<keyword evidence="2" id="KW-1133">Transmembrane helix</keyword>
<accession>K9YXW4</accession>
<gene>
    <name evidence="4" type="ORF">Dacsa_2578</name>
</gene>
<dbReference type="HOGENOM" id="CLU_016890_2_2_3"/>
<organism evidence="4 5">
    <name type="scientific">Dactylococcopsis salina (strain PCC 8305)</name>
    <name type="common">Myxobactron salinum</name>
    <dbReference type="NCBI Taxonomy" id="13035"/>
    <lineage>
        <taxon>Bacteria</taxon>
        <taxon>Bacillati</taxon>
        <taxon>Cyanobacteriota</taxon>
        <taxon>Cyanophyceae</taxon>
        <taxon>Nodosilineales</taxon>
        <taxon>Cymatolegaceae</taxon>
        <taxon>Dactylococcopsis</taxon>
    </lineage>
</organism>
<dbReference type="GO" id="GO:0016020">
    <property type="term" value="C:membrane"/>
    <property type="evidence" value="ECO:0007669"/>
    <property type="project" value="UniProtKB-UniRule"/>
</dbReference>
<protein>
    <submittedName>
        <fullName evidence="4">Outer membrane protein/peptidoglycan-associated (Lipo)protein</fullName>
    </submittedName>
</protein>
<evidence type="ECO:0000256" key="1">
    <source>
        <dbReference type="PROSITE-ProRule" id="PRU00473"/>
    </source>
</evidence>
<dbReference type="Gene3D" id="3.30.1330.60">
    <property type="entry name" value="OmpA-like domain"/>
    <property type="match status" value="1"/>
</dbReference>
<dbReference type="OrthoDB" id="9805566at2"/>
<feature type="transmembrane region" description="Helical" evidence="2">
    <location>
        <begin position="32"/>
        <end position="51"/>
    </location>
</feature>
<evidence type="ECO:0000313" key="4">
    <source>
        <dbReference type="EMBL" id="AFZ51165.1"/>
    </source>
</evidence>
<dbReference type="InterPro" id="IPR036737">
    <property type="entry name" value="OmpA-like_sf"/>
</dbReference>
<reference evidence="4" key="1">
    <citation type="submission" date="2012-04" db="EMBL/GenBank/DDBJ databases">
        <title>Finished genome of Dactylococcopsis salina PCC 8305.</title>
        <authorList>
            <consortium name="US DOE Joint Genome Institute"/>
            <person name="Gugger M."/>
            <person name="Coursin T."/>
            <person name="Rippka R."/>
            <person name="Tandeau De Marsac N."/>
            <person name="Huntemann M."/>
            <person name="Wei C.-L."/>
            <person name="Han J."/>
            <person name="Detter J.C."/>
            <person name="Han C."/>
            <person name="Tapia R."/>
            <person name="Daligault H."/>
            <person name="Chen A."/>
            <person name="Krypides N."/>
            <person name="Mavromatis K."/>
            <person name="Markowitz V."/>
            <person name="Szeto E."/>
            <person name="Ivanova N."/>
            <person name="Ovchinnikova G."/>
            <person name="Pagani I."/>
            <person name="Pati A."/>
            <person name="Goodwin L."/>
            <person name="Peters L."/>
            <person name="Pitluck S."/>
            <person name="Woyke T."/>
            <person name="Kerfeld C."/>
        </authorList>
    </citation>
    <scope>NUCLEOTIDE SEQUENCE [LARGE SCALE GENOMIC DNA]</scope>
    <source>
        <strain evidence="4">PCC 8305</strain>
    </source>
</reference>
<dbReference type="KEGG" id="dsl:Dacsa_2578"/>
<proteinExistence type="predicted"/>
<dbReference type="PATRIC" id="fig|13035.3.peg.2940"/>
<sequence>MLNLDKLNSNSELDLEDEQDQESGVWLSISDLMSGLLLFFALLFIATQIQLQKKIEELRKYEEALKNLPLVVQTAIEEGVGGDAVEVDPETGDVSLDDKILFAEGESELKPEGKAFLNKFIPIYSDVIFSDEQFDKEIARVVIEGHTSSQGSDEVNRALSLERALSVTNYIFSEQLNFSNEERFEEKILISGRGEIDANQSLDNAKDRKVTFRFQLRRPDFSDFVNQEGEKVKESIDNQR</sequence>
<dbReference type="SUPFAM" id="SSF103088">
    <property type="entry name" value="OmpA-like"/>
    <property type="match status" value="1"/>
</dbReference>
<dbReference type="Pfam" id="PF00691">
    <property type="entry name" value="OmpA"/>
    <property type="match status" value="1"/>
</dbReference>
<dbReference type="CDD" id="cd07185">
    <property type="entry name" value="OmpA_C-like"/>
    <property type="match status" value="1"/>
</dbReference>
<dbReference type="InterPro" id="IPR006665">
    <property type="entry name" value="OmpA-like"/>
</dbReference>
<evidence type="ECO:0000259" key="3">
    <source>
        <dbReference type="PROSITE" id="PS51123"/>
    </source>
</evidence>
<keyword evidence="2" id="KW-0812">Transmembrane</keyword>